<evidence type="ECO:0000313" key="5">
    <source>
        <dbReference type="EMBL" id="RKP47340.1"/>
    </source>
</evidence>
<dbReference type="Proteomes" id="UP000282076">
    <property type="component" value="Unassembled WGS sequence"/>
</dbReference>
<reference evidence="5 6" key="1">
    <citation type="submission" date="2018-10" db="EMBL/GenBank/DDBJ databases">
        <title>Cohnella sp. M2MS4P-1, whole genome shotgun sequence.</title>
        <authorList>
            <person name="Tuo L."/>
        </authorList>
    </citation>
    <scope>NUCLEOTIDE SEQUENCE [LARGE SCALE GENOMIC DNA]</scope>
    <source>
        <strain evidence="5 6">M2MS4P-1</strain>
    </source>
</reference>
<keyword evidence="2 4" id="KW-0808">Transferase</keyword>
<dbReference type="InterPro" id="IPR018197">
    <property type="entry name" value="Glycerate_kinase_RE-like"/>
</dbReference>
<dbReference type="AlphaFoldDB" id="A0A494XA12"/>
<dbReference type="InterPro" id="IPR036129">
    <property type="entry name" value="Glycerate_kinase_sf"/>
</dbReference>
<dbReference type="RefSeq" id="WP_120979537.1">
    <property type="nucleotide sequence ID" value="NZ_RBZM01000011.1"/>
</dbReference>
<dbReference type="Gene3D" id="3.40.50.10350">
    <property type="entry name" value="Glycerate kinase, domain 1"/>
    <property type="match status" value="1"/>
</dbReference>
<gene>
    <name evidence="5" type="ORF">D7Z26_23880</name>
</gene>
<dbReference type="Pfam" id="PF02595">
    <property type="entry name" value="Gly_kinase"/>
    <property type="match status" value="1"/>
</dbReference>
<keyword evidence="3 4" id="KW-0418">Kinase</keyword>
<dbReference type="EMBL" id="RBZM01000011">
    <property type="protein sequence ID" value="RKP47340.1"/>
    <property type="molecule type" value="Genomic_DNA"/>
</dbReference>
<dbReference type="GO" id="GO:0008887">
    <property type="term" value="F:glycerate kinase activity"/>
    <property type="evidence" value="ECO:0007669"/>
    <property type="project" value="UniProtKB-UniRule"/>
</dbReference>
<dbReference type="InterPro" id="IPR004381">
    <property type="entry name" value="Glycerate_kinase"/>
</dbReference>
<dbReference type="GO" id="GO:0031388">
    <property type="term" value="P:organic acid phosphorylation"/>
    <property type="evidence" value="ECO:0007669"/>
    <property type="project" value="UniProtKB-UniRule"/>
</dbReference>
<dbReference type="PANTHER" id="PTHR21599">
    <property type="entry name" value="GLYCERATE KINASE"/>
    <property type="match status" value="1"/>
</dbReference>
<dbReference type="SUPFAM" id="SSF110738">
    <property type="entry name" value="Glycerate kinase I"/>
    <property type="match status" value="1"/>
</dbReference>
<evidence type="ECO:0000313" key="6">
    <source>
        <dbReference type="Proteomes" id="UP000282076"/>
    </source>
</evidence>
<evidence type="ECO:0000256" key="3">
    <source>
        <dbReference type="ARBA" id="ARBA00022777"/>
    </source>
</evidence>
<evidence type="ECO:0000256" key="4">
    <source>
        <dbReference type="PIRNR" id="PIRNR006078"/>
    </source>
</evidence>
<dbReference type="InterPro" id="IPR018193">
    <property type="entry name" value="Glyc_kinase_flavodox-like_fold"/>
</dbReference>
<comment type="similarity">
    <text evidence="1 4">Belongs to the glycerate kinase type-1 family.</text>
</comment>
<evidence type="ECO:0000256" key="1">
    <source>
        <dbReference type="ARBA" id="ARBA00006284"/>
    </source>
</evidence>
<name>A0A494XA12_9BACL</name>
<dbReference type="PANTHER" id="PTHR21599:SF0">
    <property type="entry name" value="GLYCERATE KINASE"/>
    <property type="match status" value="1"/>
</dbReference>
<evidence type="ECO:0000256" key="2">
    <source>
        <dbReference type="ARBA" id="ARBA00022679"/>
    </source>
</evidence>
<dbReference type="OrthoDB" id="9774290at2"/>
<comment type="caution">
    <text evidence="5">The sequence shown here is derived from an EMBL/GenBank/DDBJ whole genome shotgun (WGS) entry which is preliminary data.</text>
</comment>
<accession>A0A494XA12</accession>
<sequence>MEKKRELKVLIAPDSFKGSLSASEAAEAMARGVSKAVPGANVTLVPVADGGEGTVEAFLRAVGGVRREAKVTGPLGEPVDAFYGIVAEGTTAVIEMAAASGLPLIPANRRNPLLATSFGTGELIRHALNSGCRKIILGLGGSATVDGGMGLIQALGARVMDASGQEIERGGQGLEQVATIGLDEVDARLGEIDIEIMCDVSNPLCGPDGAAAVYGPQKGATQEMVTRLDRGLSRAADIAEQLAGQPCRDIPGCGAAGGLLVGLWAITRRLTLRPGFEVLSETSGLREAISRADLVLTGEGRTDSQSANGKVPAGIGELAEQCGKTAVCLSGSLGDGAELLLERGISALFSAIDAPMELDEAMANAGALLERAAGNIVRLYVKQ</sequence>
<keyword evidence="6" id="KW-1185">Reference proteome</keyword>
<dbReference type="NCBIfam" id="TIGR00045">
    <property type="entry name" value="glycerate kinase"/>
    <property type="match status" value="1"/>
</dbReference>
<organism evidence="5 6">
    <name type="scientific">Cohnella endophytica</name>
    <dbReference type="NCBI Taxonomy" id="2419778"/>
    <lineage>
        <taxon>Bacteria</taxon>
        <taxon>Bacillati</taxon>
        <taxon>Bacillota</taxon>
        <taxon>Bacilli</taxon>
        <taxon>Bacillales</taxon>
        <taxon>Paenibacillaceae</taxon>
        <taxon>Cohnella</taxon>
    </lineage>
</organism>
<protein>
    <submittedName>
        <fullName evidence="5">Glycerate kinase</fullName>
    </submittedName>
</protein>
<dbReference type="Gene3D" id="3.90.1510.10">
    <property type="entry name" value="Glycerate kinase, domain 2"/>
    <property type="match status" value="1"/>
</dbReference>
<dbReference type="PIRSF" id="PIRSF006078">
    <property type="entry name" value="GlxK"/>
    <property type="match status" value="1"/>
</dbReference>
<proteinExistence type="inferred from homology"/>